<protein>
    <submittedName>
        <fullName evidence="2">Uncharacterized protein</fullName>
    </submittedName>
</protein>
<evidence type="ECO:0000313" key="2">
    <source>
        <dbReference type="EMBL" id="KAJ7675083.1"/>
    </source>
</evidence>
<sequence>MDISTSVLKGPSVSSIRRRKPMYTYQSPSPGDRPPTVLSVLSRKLASTSASTSASTATPKTASGPIVVHTGLFPRKKYPMAPPLPLYHPLSRLALSLPPLDPSSFGHSAPISIDDSESGRRSSARSRRPAAKLREAEDDDPPSVPAPISNVSAIAAVAAREIKEKLSPRKKRAGGAKRKRKDLDDSDATYPAKRTTRNPRGAGNALDEGSPSDSVVPLPEVTPTPEPVGELQDDSKRPERRSTRSSGVPRRRDSTASSASASAGSRGASKVNATETKNVDPDAEMVSVGDVKEAKEEGEVSEEAP</sequence>
<gene>
    <name evidence="2" type="ORF">B0H17DRAFT_152694</name>
</gene>
<dbReference type="Proteomes" id="UP001221757">
    <property type="component" value="Unassembled WGS sequence"/>
</dbReference>
<name>A0AAD7GBV8_MYCRO</name>
<dbReference type="AlphaFoldDB" id="A0AAD7GBV8"/>
<dbReference type="EMBL" id="JARKIE010000153">
    <property type="protein sequence ID" value="KAJ7675083.1"/>
    <property type="molecule type" value="Genomic_DNA"/>
</dbReference>
<evidence type="ECO:0000256" key="1">
    <source>
        <dbReference type="SAM" id="MobiDB-lite"/>
    </source>
</evidence>
<proteinExistence type="predicted"/>
<feature type="region of interest" description="Disordered" evidence="1">
    <location>
        <begin position="97"/>
        <end position="305"/>
    </location>
</feature>
<comment type="caution">
    <text evidence="2">The sequence shown here is derived from an EMBL/GenBank/DDBJ whole genome shotgun (WGS) entry which is preliminary data.</text>
</comment>
<feature type="compositionally biased region" description="Basic residues" evidence="1">
    <location>
        <begin position="168"/>
        <end position="180"/>
    </location>
</feature>
<accession>A0AAD7GBV8</accession>
<feature type="compositionally biased region" description="Basic residues" evidence="1">
    <location>
        <begin position="122"/>
        <end position="131"/>
    </location>
</feature>
<feature type="compositionally biased region" description="Low complexity" evidence="1">
    <location>
        <begin position="146"/>
        <end position="159"/>
    </location>
</feature>
<feature type="compositionally biased region" description="Low complexity" evidence="1">
    <location>
        <begin position="46"/>
        <end position="63"/>
    </location>
</feature>
<organism evidence="2 3">
    <name type="scientific">Mycena rosella</name>
    <name type="common">Pink bonnet</name>
    <name type="synonym">Agaricus rosellus</name>
    <dbReference type="NCBI Taxonomy" id="1033263"/>
    <lineage>
        <taxon>Eukaryota</taxon>
        <taxon>Fungi</taxon>
        <taxon>Dikarya</taxon>
        <taxon>Basidiomycota</taxon>
        <taxon>Agaricomycotina</taxon>
        <taxon>Agaricomycetes</taxon>
        <taxon>Agaricomycetidae</taxon>
        <taxon>Agaricales</taxon>
        <taxon>Marasmiineae</taxon>
        <taxon>Mycenaceae</taxon>
        <taxon>Mycena</taxon>
    </lineage>
</organism>
<reference evidence="2" key="1">
    <citation type="submission" date="2023-03" db="EMBL/GenBank/DDBJ databases">
        <title>Massive genome expansion in bonnet fungi (Mycena s.s.) driven by repeated elements and novel gene families across ecological guilds.</title>
        <authorList>
            <consortium name="Lawrence Berkeley National Laboratory"/>
            <person name="Harder C.B."/>
            <person name="Miyauchi S."/>
            <person name="Viragh M."/>
            <person name="Kuo A."/>
            <person name="Thoen E."/>
            <person name="Andreopoulos B."/>
            <person name="Lu D."/>
            <person name="Skrede I."/>
            <person name="Drula E."/>
            <person name="Henrissat B."/>
            <person name="Morin E."/>
            <person name="Kohler A."/>
            <person name="Barry K."/>
            <person name="LaButti K."/>
            <person name="Morin E."/>
            <person name="Salamov A."/>
            <person name="Lipzen A."/>
            <person name="Mereny Z."/>
            <person name="Hegedus B."/>
            <person name="Baldrian P."/>
            <person name="Stursova M."/>
            <person name="Weitz H."/>
            <person name="Taylor A."/>
            <person name="Grigoriev I.V."/>
            <person name="Nagy L.G."/>
            <person name="Martin F."/>
            <person name="Kauserud H."/>
        </authorList>
    </citation>
    <scope>NUCLEOTIDE SEQUENCE</scope>
    <source>
        <strain evidence="2">CBHHK067</strain>
    </source>
</reference>
<feature type="compositionally biased region" description="Low complexity" evidence="1">
    <location>
        <begin position="255"/>
        <end position="269"/>
    </location>
</feature>
<feature type="region of interest" description="Disordered" evidence="1">
    <location>
        <begin position="1"/>
        <end position="67"/>
    </location>
</feature>
<evidence type="ECO:0000313" key="3">
    <source>
        <dbReference type="Proteomes" id="UP001221757"/>
    </source>
</evidence>
<feature type="compositionally biased region" description="Polar residues" evidence="1">
    <location>
        <begin position="1"/>
        <end position="15"/>
    </location>
</feature>
<feature type="compositionally biased region" description="Basic and acidic residues" evidence="1">
    <location>
        <begin position="233"/>
        <end position="242"/>
    </location>
</feature>
<keyword evidence="3" id="KW-1185">Reference proteome</keyword>